<evidence type="ECO:0000256" key="2">
    <source>
        <dbReference type="ARBA" id="ARBA00022448"/>
    </source>
</evidence>
<dbReference type="GO" id="GO:1904680">
    <property type="term" value="F:peptide transmembrane transporter activity"/>
    <property type="evidence" value="ECO:0007669"/>
    <property type="project" value="TreeGrafter"/>
</dbReference>
<reference evidence="5" key="1">
    <citation type="journal article" date="2015" name="Nature">
        <title>Complex archaea that bridge the gap between prokaryotes and eukaryotes.</title>
        <authorList>
            <person name="Spang A."/>
            <person name="Saw J.H."/>
            <person name="Jorgensen S.L."/>
            <person name="Zaremba-Niedzwiedzka K."/>
            <person name="Martijn J."/>
            <person name="Lind A.E."/>
            <person name="van Eijk R."/>
            <person name="Schleper C."/>
            <person name="Guy L."/>
            <person name="Ettema T.J."/>
        </authorList>
    </citation>
    <scope>NUCLEOTIDE SEQUENCE</scope>
</reference>
<gene>
    <name evidence="5" type="ORF">LCGC14_2200980</name>
</gene>
<name>A0A0F9DGZ6_9ZZZZ</name>
<protein>
    <recommendedName>
        <fullName evidence="4">Solute-binding protein family 5 domain-containing protein</fullName>
    </recommendedName>
</protein>
<organism evidence="5">
    <name type="scientific">marine sediment metagenome</name>
    <dbReference type="NCBI Taxonomy" id="412755"/>
    <lineage>
        <taxon>unclassified sequences</taxon>
        <taxon>metagenomes</taxon>
        <taxon>ecological metagenomes</taxon>
    </lineage>
</organism>
<dbReference type="InterPro" id="IPR000914">
    <property type="entry name" value="SBP_5_dom"/>
</dbReference>
<dbReference type="GO" id="GO:0015833">
    <property type="term" value="P:peptide transport"/>
    <property type="evidence" value="ECO:0007669"/>
    <property type="project" value="TreeGrafter"/>
</dbReference>
<dbReference type="AlphaFoldDB" id="A0A0F9DGZ6"/>
<dbReference type="PANTHER" id="PTHR30290">
    <property type="entry name" value="PERIPLASMIC BINDING COMPONENT OF ABC TRANSPORTER"/>
    <property type="match status" value="1"/>
</dbReference>
<dbReference type="EMBL" id="LAZR01029003">
    <property type="protein sequence ID" value="KKL60874.1"/>
    <property type="molecule type" value="Genomic_DNA"/>
</dbReference>
<dbReference type="SUPFAM" id="SSF53850">
    <property type="entry name" value="Periplasmic binding protein-like II"/>
    <property type="match status" value="1"/>
</dbReference>
<dbReference type="Pfam" id="PF00496">
    <property type="entry name" value="SBP_bac_5"/>
    <property type="match status" value="1"/>
</dbReference>
<evidence type="ECO:0000256" key="3">
    <source>
        <dbReference type="ARBA" id="ARBA00022729"/>
    </source>
</evidence>
<feature type="domain" description="Solute-binding protein family 5" evidence="4">
    <location>
        <begin position="5"/>
        <end position="107"/>
    </location>
</feature>
<dbReference type="PANTHER" id="PTHR30290:SF9">
    <property type="entry name" value="OLIGOPEPTIDE-BINDING PROTEIN APPA"/>
    <property type="match status" value="1"/>
</dbReference>
<feature type="non-terminal residue" evidence="5">
    <location>
        <position position="1"/>
    </location>
</feature>
<evidence type="ECO:0000313" key="5">
    <source>
        <dbReference type="EMBL" id="KKL60874.1"/>
    </source>
</evidence>
<dbReference type="InterPro" id="IPR039424">
    <property type="entry name" value="SBP_5"/>
</dbReference>
<dbReference type="Gene3D" id="3.40.190.10">
    <property type="entry name" value="Periplasmic binding protein-like II"/>
    <property type="match status" value="1"/>
</dbReference>
<evidence type="ECO:0000259" key="4">
    <source>
        <dbReference type="Pfam" id="PF00496"/>
    </source>
</evidence>
<comment type="caution">
    <text evidence="5">The sequence shown here is derived from an EMBL/GenBank/DDBJ whole genome shotgun (WGS) entry which is preliminary data.</text>
</comment>
<comment type="similarity">
    <text evidence="1">Belongs to the bacterial solute-binding protein 5 family.</text>
</comment>
<sequence>NDDVKDYSYDPEKTKRLLAEAGYPDGFEVTLYVMPVSRPYMFDPPKIGEAIQSYLGAVGIKVKIYQVDWGTYLQETQEGKAQMCLLGWTGDNGDPDNFLNVLYGPNAGSIGLAGNYGFYMEEEGQDLLTRALQTYDVNKRAEYYRKFQDLIHEDASYVYLAHSNQNVAFRKNVKGYKLHPTSRKFFYPVSIE</sequence>
<evidence type="ECO:0000256" key="1">
    <source>
        <dbReference type="ARBA" id="ARBA00005695"/>
    </source>
</evidence>
<keyword evidence="3" id="KW-0732">Signal</keyword>
<dbReference type="Gene3D" id="3.10.105.10">
    <property type="entry name" value="Dipeptide-binding Protein, Domain 3"/>
    <property type="match status" value="1"/>
</dbReference>
<accession>A0A0F9DGZ6</accession>
<keyword evidence="2" id="KW-0813">Transport</keyword>
<proteinExistence type="inferred from homology"/>